<dbReference type="AlphaFoldDB" id="A0A840FIB7"/>
<accession>A0A840FIB7</accession>
<dbReference type="Proteomes" id="UP000524450">
    <property type="component" value="Unassembled WGS sequence"/>
</dbReference>
<protein>
    <submittedName>
        <fullName evidence="1">Uncharacterized protein</fullName>
    </submittedName>
</protein>
<organism evidence="1 2">
    <name type="scientific">Variovorax guangxiensis</name>
    <dbReference type="NCBI Taxonomy" id="1775474"/>
    <lineage>
        <taxon>Bacteria</taxon>
        <taxon>Pseudomonadati</taxon>
        <taxon>Pseudomonadota</taxon>
        <taxon>Betaproteobacteria</taxon>
        <taxon>Burkholderiales</taxon>
        <taxon>Comamonadaceae</taxon>
        <taxon>Variovorax</taxon>
    </lineage>
</organism>
<comment type="caution">
    <text evidence="1">The sequence shown here is derived from an EMBL/GenBank/DDBJ whole genome shotgun (WGS) entry which is preliminary data.</text>
</comment>
<name>A0A840FIB7_9BURK</name>
<sequence>MNSQSFNRNFNISFLQEARSVLGEPPKGDQYPRQIGPCSQVGDFVRFPGSTALFVVVERIWTYGEDFEGLEIVLGLAAEPTLTVVK</sequence>
<evidence type="ECO:0000313" key="1">
    <source>
        <dbReference type="EMBL" id="MBB4219399.1"/>
    </source>
</evidence>
<proteinExistence type="predicted"/>
<dbReference type="EMBL" id="JACIFZ010000001">
    <property type="protein sequence ID" value="MBB4219399.1"/>
    <property type="molecule type" value="Genomic_DNA"/>
</dbReference>
<dbReference type="RefSeq" id="WP_184634561.1">
    <property type="nucleotide sequence ID" value="NZ_JACIFZ010000001.1"/>
</dbReference>
<reference evidence="1 2" key="1">
    <citation type="submission" date="2020-08" db="EMBL/GenBank/DDBJ databases">
        <title>Genomic Encyclopedia of Type Strains, Phase IV (KMG-V): Genome sequencing to study the core and pangenomes of soil and plant-associated prokaryotes.</title>
        <authorList>
            <person name="Whitman W."/>
        </authorList>
    </citation>
    <scope>NUCLEOTIDE SEQUENCE [LARGE SCALE GENOMIC DNA]</scope>
    <source>
        <strain evidence="1 2">34/80</strain>
    </source>
</reference>
<evidence type="ECO:0000313" key="2">
    <source>
        <dbReference type="Proteomes" id="UP000524450"/>
    </source>
</evidence>
<gene>
    <name evidence="1" type="ORF">GGD71_000146</name>
</gene>